<accession>A0ABY8WUA5</accession>
<dbReference type="RefSeq" id="WP_376754163.1">
    <property type="nucleotide sequence ID" value="NZ_CP124550.1"/>
</dbReference>
<organism evidence="1 2">
    <name type="scientific">Candidatus Southlakia epibionticum</name>
    <dbReference type="NCBI Taxonomy" id="3043284"/>
    <lineage>
        <taxon>Bacteria</taxon>
        <taxon>Candidatus Saccharimonadota</taxon>
        <taxon>Candidatus Saccharimonadia</taxon>
        <taxon>Candidatus Saccharimonadales</taxon>
        <taxon>Candidatus Saccharimonadaceae</taxon>
        <taxon>Candidatus Southlakia</taxon>
    </lineage>
</organism>
<keyword evidence="2" id="KW-1185">Reference proteome</keyword>
<dbReference type="Proteomes" id="UP001177295">
    <property type="component" value="Chromosome"/>
</dbReference>
<proteinExistence type="predicted"/>
<sequence length="142" mass="16935">MFNIDDALLTKIGYNVAMLTEEQKDKYKREIQEELNRRVAERFLPELSDDEIIEFEDVQGNPDRTRRWLAEFHSDYATREDYKTVRQLMDSDEEAMSFYAAALWLRYAIPGYGKMMQEVFDEYVEELIDMRNEVNKQLGLIA</sequence>
<name>A0ABY8WUA5_9BACT</name>
<evidence type="ECO:0000313" key="2">
    <source>
        <dbReference type="Proteomes" id="UP001177295"/>
    </source>
</evidence>
<evidence type="ECO:0000313" key="1">
    <source>
        <dbReference type="EMBL" id="WIO45792.1"/>
    </source>
</evidence>
<reference evidence="1 2" key="1">
    <citation type="journal article" date="2023" name="Cell">
        <title>Genetic manipulation of Patescibacteria provides mechanistic insights into microbial dark matter and the epibiotic lifestyle.</title>
        <authorList>
            <person name="Wang Y."/>
            <person name="Gallagher L.A."/>
            <person name="Andrade P.A."/>
            <person name="Liu A."/>
            <person name="Humphreys I.R."/>
            <person name="Turkarslan S."/>
            <person name="Cutler K.J."/>
            <person name="Arrieta-Ortiz M.L."/>
            <person name="Li Y."/>
            <person name="Radey M.C."/>
            <person name="McLean J.S."/>
            <person name="Cong Q."/>
            <person name="Baker D."/>
            <person name="Baliga N.S."/>
            <person name="Peterson S.B."/>
            <person name="Mougous J.D."/>
        </authorList>
    </citation>
    <scope>NUCLEOTIDE SEQUENCE [LARGE SCALE GENOMIC DNA]</scope>
    <source>
        <strain evidence="1 2">ML1</strain>
    </source>
</reference>
<protein>
    <submittedName>
        <fullName evidence="1">Uncharacterized protein</fullName>
    </submittedName>
</protein>
<gene>
    <name evidence="1" type="ORF">SEML1_0162</name>
</gene>
<dbReference type="EMBL" id="CP124550">
    <property type="protein sequence ID" value="WIO45792.1"/>
    <property type="molecule type" value="Genomic_DNA"/>
</dbReference>